<reference evidence="4" key="2">
    <citation type="submission" date="2014-03" db="EMBL/GenBank/DDBJ databases">
        <authorList>
            <person name="Genoscope - CEA"/>
        </authorList>
    </citation>
    <scope>NUCLEOTIDE SEQUENCE</scope>
</reference>
<dbReference type="AlphaFoldDB" id="A0A060W4C4"/>
<dbReference type="Proteomes" id="UP000193380">
    <property type="component" value="Unassembled WGS sequence"/>
</dbReference>
<keyword evidence="1" id="KW-0472">Membrane</keyword>
<feature type="domain" description="Ig-like" evidence="3">
    <location>
        <begin position="134"/>
        <end position="268"/>
    </location>
</feature>
<organism evidence="4 5">
    <name type="scientific">Oncorhynchus mykiss</name>
    <name type="common">Rainbow trout</name>
    <name type="synonym">Salmo gairdneri</name>
    <dbReference type="NCBI Taxonomy" id="8022"/>
    <lineage>
        <taxon>Eukaryota</taxon>
        <taxon>Metazoa</taxon>
        <taxon>Chordata</taxon>
        <taxon>Craniata</taxon>
        <taxon>Vertebrata</taxon>
        <taxon>Euteleostomi</taxon>
        <taxon>Actinopterygii</taxon>
        <taxon>Neopterygii</taxon>
        <taxon>Teleostei</taxon>
        <taxon>Protacanthopterygii</taxon>
        <taxon>Salmoniformes</taxon>
        <taxon>Salmonidae</taxon>
        <taxon>Salmoninae</taxon>
        <taxon>Oncorhynchus</taxon>
    </lineage>
</organism>
<dbReference type="InterPro" id="IPR013783">
    <property type="entry name" value="Ig-like_fold"/>
</dbReference>
<dbReference type="InterPro" id="IPR007110">
    <property type="entry name" value="Ig-like_dom"/>
</dbReference>
<dbReference type="Pfam" id="PF07686">
    <property type="entry name" value="V-set"/>
    <property type="match status" value="1"/>
</dbReference>
<keyword evidence="1" id="KW-0812">Transmembrane</keyword>
<dbReference type="InterPro" id="IPR003599">
    <property type="entry name" value="Ig_sub"/>
</dbReference>
<feature type="chain" id="PRO_5001594555" description="Ig-like domain-containing protein" evidence="2">
    <location>
        <begin position="21"/>
        <end position="397"/>
    </location>
</feature>
<feature type="transmembrane region" description="Helical" evidence="1">
    <location>
        <begin position="293"/>
        <end position="316"/>
    </location>
</feature>
<dbReference type="Gene3D" id="2.60.40.10">
    <property type="entry name" value="Immunoglobulins"/>
    <property type="match status" value="1"/>
</dbReference>
<protein>
    <recommendedName>
        <fullName evidence="3">Ig-like domain-containing protein</fullName>
    </recommendedName>
</protein>
<name>A0A060W4C4_ONCMY</name>
<evidence type="ECO:0000256" key="2">
    <source>
        <dbReference type="SAM" id="SignalP"/>
    </source>
</evidence>
<dbReference type="PROSITE" id="PS50835">
    <property type="entry name" value="IG_LIKE"/>
    <property type="match status" value="1"/>
</dbReference>
<dbReference type="InterPro" id="IPR013106">
    <property type="entry name" value="Ig_V-set"/>
</dbReference>
<keyword evidence="2" id="KW-0732">Signal</keyword>
<dbReference type="InterPro" id="IPR036179">
    <property type="entry name" value="Ig-like_dom_sf"/>
</dbReference>
<reference evidence="4" key="1">
    <citation type="journal article" date="2014" name="Nat. Commun.">
        <title>The rainbow trout genome provides novel insights into evolution after whole-genome duplication in vertebrates.</title>
        <authorList>
            <person name="Berthelot C."/>
            <person name="Brunet F."/>
            <person name="Chalopin D."/>
            <person name="Juanchich A."/>
            <person name="Bernard M."/>
            <person name="Noel B."/>
            <person name="Bento P."/>
            <person name="Da Silva C."/>
            <person name="Labadie K."/>
            <person name="Alberti A."/>
            <person name="Aury J.M."/>
            <person name="Louis A."/>
            <person name="Dehais P."/>
            <person name="Bardou P."/>
            <person name="Montfort J."/>
            <person name="Klopp C."/>
            <person name="Cabau C."/>
            <person name="Gaspin C."/>
            <person name="Thorgaard G.H."/>
            <person name="Boussaha M."/>
            <person name="Quillet E."/>
            <person name="Guyomard R."/>
            <person name="Galiana D."/>
            <person name="Bobe J."/>
            <person name="Volff J.N."/>
            <person name="Genet C."/>
            <person name="Wincker P."/>
            <person name="Jaillon O."/>
            <person name="Roest Crollius H."/>
            <person name="Guiguen Y."/>
        </authorList>
    </citation>
    <scope>NUCLEOTIDE SEQUENCE [LARGE SCALE GENOMIC DNA]</scope>
</reference>
<dbReference type="EMBL" id="FR904391">
    <property type="protein sequence ID" value="CDQ61876.1"/>
    <property type="molecule type" value="Genomic_DNA"/>
</dbReference>
<evidence type="ECO:0000313" key="4">
    <source>
        <dbReference type="EMBL" id="CDQ61876.1"/>
    </source>
</evidence>
<keyword evidence="1" id="KW-1133">Transmembrane helix</keyword>
<dbReference type="SMART" id="SM00409">
    <property type="entry name" value="IG"/>
    <property type="match status" value="1"/>
</dbReference>
<feature type="signal peptide" evidence="2">
    <location>
        <begin position="1"/>
        <end position="20"/>
    </location>
</feature>
<proteinExistence type="predicted"/>
<evidence type="ECO:0000256" key="1">
    <source>
        <dbReference type="SAM" id="Phobius"/>
    </source>
</evidence>
<sequence length="397" mass="44868">MIMDMLSVFMVMTLVGKCQGNTYLNYQEKEEAISLQCEGRIWQLDLDEDNIVDCTFNCDNEKKCDQDPKCNTAFALETKPCKNSIKQCLNMKSEKRVTGFFACFHTFPSNDQHLFPFKPSKYQVESFIVAFVEPKMVKFYPDVETKTSVTKQHGESVNLACNFTVAKDYSNLPFSVYWIKTINGNSSTCLYSYYFDSNGQFYDHHCLIDEALLKRRSNTSSSPLTGPIFHNLKISNATYSDSGQYVCAIQVLKNKKGHWKVITNVTVSVNGEFNNHPNRNDTALLYTPGDPYIPLYVVGTLFFSCLFVTAIVIVVMKNTKISQAESHTLRMKRADNAEDTINSDCSPYAEGRGEDGGLYSLLKLTEVRDPAAVAVEPYSVVMLNTEYEAFDPQATQT</sequence>
<gene>
    <name evidence="4" type="ORF">GSONMT00066061001</name>
</gene>
<dbReference type="SUPFAM" id="SSF48726">
    <property type="entry name" value="Immunoglobulin"/>
    <property type="match status" value="1"/>
</dbReference>
<dbReference type="PaxDb" id="8022-A0A060W4C4"/>
<evidence type="ECO:0000259" key="3">
    <source>
        <dbReference type="PROSITE" id="PS50835"/>
    </source>
</evidence>
<accession>A0A060W4C4</accession>
<evidence type="ECO:0000313" key="5">
    <source>
        <dbReference type="Proteomes" id="UP000193380"/>
    </source>
</evidence>